<dbReference type="EMBL" id="FOMB01000022">
    <property type="protein sequence ID" value="SFD12665.1"/>
    <property type="molecule type" value="Genomic_DNA"/>
</dbReference>
<keyword evidence="3" id="KW-1185">Reference proteome</keyword>
<dbReference type="RefSeq" id="WP_046169803.1">
    <property type="nucleotide sequence ID" value="NZ_FOMB01000022.1"/>
</dbReference>
<proteinExistence type="predicted"/>
<dbReference type="AlphaFoldDB" id="A0A0F5PZQ0"/>
<gene>
    <name evidence="2" type="ORF">SAMN04488059_12245</name>
    <name evidence="1" type="ORF">WH91_04410</name>
</gene>
<reference evidence="1 3" key="1">
    <citation type="submission" date="2015-03" db="EMBL/GenBank/DDBJ databases">
        <authorList>
            <person name="Lepp D."/>
            <person name="Hassan Y.I."/>
            <person name="Li X.-Z."/>
            <person name="Zhou T."/>
        </authorList>
    </citation>
    <scope>NUCLEOTIDE SEQUENCE [LARGE SCALE GENOMIC DNA]</scope>
    <source>
        <strain evidence="1 3">Cr7-05</strain>
    </source>
</reference>
<evidence type="ECO:0000313" key="1">
    <source>
        <dbReference type="EMBL" id="KKC34152.1"/>
    </source>
</evidence>
<dbReference type="PATRIC" id="fig|728005.3.peg.3276"/>
<dbReference type="EMBL" id="LAPV01000056">
    <property type="protein sequence ID" value="KKC34152.1"/>
    <property type="molecule type" value="Genomic_DNA"/>
</dbReference>
<evidence type="ECO:0000313" key="4">
    <source>
        <dbReference type="Proteomes" id="UP000182258"/>
    </source>
</evidence>
<protein>
    <recommendedName>
        <fullName evidence="5">DUF2188 domain-containing protein</fullName>
    </recommendedName>
</protein>
<name>A0A0F5PZQ0_9HYPH</name>
<dbReference type="Proteomes" id="UP000182258">
    <property type="component" value="Unassembled WGS sequence"/>
</dbReference>
<reference evidence="2 4" key="2">
    <citation type="submission" date="2016-10" db="EMBL/GenBank/DDBJ databases">
        <authorList>
            <person name="de Groot N.N."/>
        </authorList>
    </citation>
    <scope>NUCLEOTIDE SEQUENCE [LARGE SCALE GENOMIC DNA]</scope>
    <source>
        <strain evidence="2 4">CGMCC 1.10210</strain>
    </source>
</reference>
<sequence>MSSQHFVVAAQDRSWHFSFKGDLTGPYSSREEAVAAAIEEASKLDDNEVEVVVQDADLKTETVWRPNQAKPAS</sequence>
<evidence type="ECO:0008006" key="5">
    <source>
        <dbReference type="Google" id="ProtNLM"/>
    </source>
</evidence>
<accession>A0A0F5PZQ0</accession>
<organism evidence="2 4">
    <name type="scientific">Devosia psychrophila</name>
    <dbReference type="NCBI Taxonomy" id="728005"/>
    <lineage>
        <taxon>Bacteria</taxon>
        <taxon>Pseudomonadati</taxon>
        <taxon>Pseudomonadota</taxon>
        <taxon>Alphaproteobacteria</taxon>
        <taxon>Hyphomicrobiales</taxon>
        <taxon>Devosiaceae</taxon>
        <taxon>Devosia</taxon>
    </lineage>
</organism>
<evidence type="ECO:0000313" key="3">
    <source>
        <dbReference type="Proteomes" id="UP000033519"/>
    </source>
</evidence>
<dbReference type="Proteomes" id="UP000033519">
    <property type="component" value="Unassembled WGS sequence"/>
</dbReference>
<evidence type="ECO:0000313" key="2">
    <source>
        <dbReference type="EMBL" id="SFD12665.1"/>
    </source>
</evidence>
<dbReference type="OrthoDB" id="7950521at2"/>